<evidence type="ECO:0000256" key="6">
    <source>
        <dbReference type="SAM" id="Phobius"/>
    </source>
</evidence>
<evidence type="ECO:0000313" key="9">
    <source>
        <dbReference type="EMBL" id="KAF2254109.1"/>
    </source>
</evidence>
<evidence type="ECO:0000313" key="10">
    <source>
        <dbReference type="Proteomes" id="UP000800094"/>
    </source>
</evidence>
<feature type="region of interest" description="Disordered" evidence="5">
    <location>
        <begin position="661"/>
        <end position="719"/>
    </location>
</feature>
<dbReference type="PANTHER" id="PTHR39469">
    <property type="entry name" value="CHROMOSOME 1, WHOLE GENOME SHOTGUN SEQUENCE"/>
    <property type="match status" value="1"/>
</dbReference>
<gene>
    <name evidence="9" type="ORF">BU26DRAFT_236015</name>
</gene>
<feature type="transmembrane region" description="Helical" evidence="6">
    <location>
        <begin position="319"/>
        <end position="337"/>
    </location>
</feature>
<dbReference type="InterPro" id="IPR025256">
    <property type="entry name" value="TM7S3/TM198-like_dom"/>
</dbReference>
<keyword evidence="2 6" id="KW-0812">Transmembrane</keyword>
<feature type="region of interest" description="Disordered" evidence="5">
    <location>
        <begin position="348"/>
        <end position="370"/>
    </location>
</feature>
<reference evidence="9" key="1">
    <citation type="journal article" date="2020" name="Stud. Mycol.">
        <title>101 Dothideomycetes genomes: a test case for predicting lifestyles and emergence of pathogens.</title>
        <authorList>
            <person name="Haridas S."/>
            <person name="Albert R."/>
            <person name="Binder M."/>
            <person name="Bloem J."/>
            <person name="Labutti K."/>
            <person name="Salamov A."/>
            <person name="Andreopoulos B."/>
            <person name="Baker S."/>
            <person name="Barry K."/>
            <person name="Bills G."/>
            <person name="Bluhm B."/>
            <person name="Cannon C."/>
            <person name="Castanera R."/>
            <person name="Culley D."/>
            <person name="Daum C."/>
            <person name="Ezra D."/>
            <person name="Gonzalez J."/>
            <person name="Henrissat B."/>
            <person name="Kuo A."/>
            <person name="Liang C."/>
            <person name="Lipzen A."/>
            <person name="Lutzoni F."/>
            <person name="Magnuson J."/>
            <person name="Mondo S."/>
            <person name="Nolan M."/>
            <person name="Ohm R."/>
            <person name="Pangilinan J."/>
            <person name="Park H.-J."/>
            <person name="Ramirez L."/>
            <person name="Alfaro M."/>
            <person name="Sun H."/>
            <person name="Tritt A."/>
            <person name="Yoshinaga Y."/>
            <person name="Zwiers L.-H."/>
            <person name="Turgeon B."/>
            <person name="Goodwin S."/>
            <person name="Spatafora J."/>
            <person name="Crous P."/>
            <person name="Grigoriev I."/>
        </authorList>
    </citation>
    <scope>NUCLEOTIDE SEQUENCE</scope>
    <source>
        <strain evidence="9">CBS 122368</strain>
    </source>
</reference>
<evidence type="ECO:0000259" key="8">
    <source>
        <dbReference type="Pfam" id="PF13886"/>
    </source>
</evidence>
<feature type="region of interest" description="Disordered" evidence="5">
    <location>
        <begin position="30"/>
        <end position="86"/>
    </location>
</feature>
<feature type="compositionally biased region" description="Low complexity" evidence="5">
    <location>
        <begin position="487"/>
        <end position="500"/>
    </location>
</feature>
<keyword evidence="7" id="KW-0732">Signal</keyword>
<dbReference type="OrthoDB" id="102260at2759"/>
<dbReference type="GeneID" id="54574272"/>
<feature type="transmembrane region" description="Helical" evidence="6">
    <location>
        <begin position="180"/>
        <end position="202"/>
    </location>
</feature>
<feature type="compositionally biased region" description="Polar residues" evidence="5">
    <location>
        <begin position="396"/>
        <end position="406"/>
    </location>
</feature>
<feature type="region of interest" description="Disordered" evidence="5">
    <location>
        <begin position="450"/>
        <end position="552"/>
    </location>
</feature>
<feature type="chain" id="PRO_5025415003" description="TM7S3/TM198-like domain-containing protein" evidence="7">
    <location>
        <begin position="24"/>
        <end position="1058"/>
    </location>
</feature>
<feature type="compositionally biased region" description="Polar residues" evidence="5">
    <location>
        <begin position="700"/>
        <end position="719"/>
    </location>
</feature>
<feature type="transmembrane region" description="Helical" evidence="6">
    <location>
        <begin position="151"/>
        <end position="174"/>
    </location>
</feature>
<evidence type="ECO:0000256" key="4">
    <source>
        <dbReference type="ARBA" id="ARBA00023136"/>
    </source>
</evidence>
<name>A0A6A6IUL7_9PLEO</name>
<dbReference type="Proteomes" id="UP000800094">
    <property type="component" value="Unassembled WGS sequence"/>
</dbReference>
<feature type="compositionally biased region" description="Basic and acidic residues" evidence="5">
    <location>
        <begin position="518"/>
        <end position="528"/>
    </location>
</feature>
<feature type="compositionally biased region" description="Polar residues" evidence="5">
    <location>
        <begin position="469"/>
        <end position="486"/>
    </location>
</feature>
<evidence type="ECO:0000256" key="2">
    <source>
        <dbReference type="ARBA" id="ARBA00022692"/>
    </source>
</evidence>
<feature type="compositionally biased region" description="Polar residues" evidence="5">
    <location>
        <begin position="624"/>
        <end position="642"/>
    </location>
</feature>
<comment type="subcellular location">
    <subcellularLocation>
        <location evidence="1">Membrane</location>
        <topology evidence="1">Multi-pass membrane protein</topology>
    </subcellularLocation>
</comment>
<dbReference type="Pfam" id="PF13886">
    <property type="entry name" value="TM7S3_TM198"/>
    <property type="match status" value="1"/>
</dbReference>
<feature type="compositionally biased region" description="Basic and acidic residues" evidence="5">
    <location>
        <begin position="541"/>
        <end position="552"/>
    </location>
</feature>
<dbReference type="PANTHER" id="PTHR39469:SF1">
    <property type="entry name" value="DUF4203 DOMAIN-CONTAINING PROTEIN"/>
    <property type="match status" value="1"/>
</dbReference>
<evidence type="ECO:0000256" key="5">
    <source>
        <dbReference type="SAM" id="MobiDB-lite"/>
    </source>
</evidence>
<dbReference type="GO" id="GO:0016020">
    <property type="term" value="C:membrane"/>
    <property type="evidence" value="ECO:0007669"/>
    <property type="project" value="UniProtKB-SubCell"/>
</dbReference>
<feature type="compositionally biased region" description="Polar residues" evidence="5">
    <location>
        <begin position="809"/>
        <end position="835"/>
    </location>
</feature>
<feature type="region of interest" description="Disordered" evidence="5">
    <location>
        <begin position="771"/>
        <end position="920"/>
    </location>
</feature>
<keyword evidence="10" id="KW-1185">Reference proteome</keyword>
<evidence type="ECO:0000256" key="3">
    <source>
        <dbReference type="ARBA" id="ARBA00022989"/>
    </source>
</evidence>
<feature type="transmembrane region" description="Helical" evidence="6">
    <location>
        <begin position="209"/>
        <end position="225"/>
    </location>
</feature>
<evidence type="ECO:0000256" key="7">
    <source>
        <dbReference type="SAM" id="SignalP"/>
    </source>
</evidence>
<feature type="region of interest" description="Disordered" evidence="5">
    <location>
        <begin position="387"/>
        <end position="422"/>
    </location>
</feature>
<dbReference type="EMBL" id="ML987191">
    <property type="protein sequence ID" value="KAF2254109.1"/>
    <property type="molecule type" value="Genomic_DNA"/>
</dbReference>
<dbReference type="RefSeq" id="XP_033689113.1">
    <property type="nucleotide sequence ID" value="XM_033820942.1"/>
</dbReference>
<feature type="transmembrane region" description="Helical" evidence="6">
    <location>
        <begin position="123"/>
        <end position="144"/>
    </location>
</feature>
<feature type="domain" description="TM7S3/TM198-like" evidence="8">
    <location>
        <begin position="131"/>
        <end position="334"/>
    </location>
</feature>
<feature type="compositionally biased region" description="Polar residues" evidence="5">
    <location>
        <begin position="896"/>
        <end position="920"/>
    </location>
</feature>
<proteinExistence type="predicted"/>
<protein>
    <recommendedName>
        <fullName evidence="8">TM7S3/TM198-like domain-containing protein</fullName>
    </recommendedName>
</protein>
<keyword evidence="3 6" id="KW-1133">Transmembrane helix</keyword>
<dbReference type="AlphaFoldDB" id="A0A6A6IUL7"/>
<feature type="region of interest" description="Disordered" evidence="5">
    <location>
        <begin position="602"/>
        <end position="642"/>
    </location>
</feature>
<keyword evidence="4 6" id="KW-0472">Membrane</keyword>
<feature type="signal peptide" evidence="7">
    <location>
        <begin position="1"/>
        <end position="23"/>
    </location>
</feature>
<feature type="transmembrane region" description="Helical" evidence="6">
    <location>
        <begin position="231"/>
        <end position="252"/>
    </location>
</feature>
<evidence type="ECO:0000256" key="1">
    <source>
        <dbReference type="ARBA" id="ARBA00004141"/>
    </source>
</evidence>
<feature type="compositionally biased region" description="Polar residues" evidence="5">
    <location>
        <begin position="34"/>
        <end position="80"/>
    </location>
</feature>
<organism evidence="9 10">
    <name type="scientific">Trematosphaeria pertusa</name>
    <dbReference type="NCBI Taxonomy" id="390896"/>
    <lineage>
        <taxon>Eukaryota</taxon>
        <taxon>Fungi</taxon>
        <taxon>Dikarya</taxon>
        <taxon>Ascomycota</taxon>
        <taxon>Pezizomycotina</taxon>
        <taxon>Dothideomycetes</taxon>
        <taxon>Pleosporomycetidae</taxon>
        <taxon>Pleosporales</taxon>
        <taxon>Massarineae</taxon>
        <taxon>Trematosphaeriaceae</taxon>
        <taxon>Trematosphaeria</taxon>
    </lineage>
</organism>
<accession>A0A6A6IUL7</accession>
<feature type="compositionally biased region" description="Polar residues" evidence="5">
    <location>
        <begin position="845"/>
        <end position="862"/>
    </location>
</feature>
<sequence length="1058" mass="114471">MRSYRYLILGLALFFCLYSVVAAARLPLADRQDGNPSERSQTPTATGEGSAQPSSTAPARESSIATTESNRPPTTREAVTSSSLSMPSSTIAQALATATSSASSASSSAGADSKDPLPIHPQITPALGLAGAIMLISGTVYAVIGIKNKWLYVFFSAAYLTSLAVSVLIIYLMTPPVSNAVQGAFFVAAFLSGLILGALALVFADLTEGLGCLLGGFCLGMWFLTLKEGGLITSTAGRAIFIGCFSAGGYALSFSHYTRTYGLMACISFAGASITMLGIDCFSRAGWKEFWLYLWNLNPDTFPLFTNTYPITRGIKVELAGVVILCIFGIISQLRLWRLVKERREKSASQRLERQRDQEREEEELGRRIQDDFQRERAQWEATYGDKGFQEPTVDSCVTTPKTSTSVREKNDYSPGSVEMAPLPRGKLARSASKQDAVVVAVLQEDEIQHIDEDGSPMTPKGTAPATHLSASISRSNSTRPSVDTASRSGVSRSVSVRSSLQPATSPPPAVVPLPFRVPEEQDPHSPDADNISVSAVPDTTEGHLSDRRSLSKRLSEMSAFKRFSNGRMSPNHSESEEALMIPHVEDDRASSVAATLDDADDVSLAQLSPPHSPLEPKDDSGAMQPSTTNGHETSQSPTQTQAIADSTIQSPLPEAVVRQSLTISTDPKPGESRSKRMPSQTRRMRSDTVVSVVKDENGKSQQSRSTRSDAPSPSSQTEQCESAVDSFQEALPSKLSKVAMSYRTNEWAKHLEAAETPELEELLVPVSPGVQVSHASEERPAPVNEEITQPLVVAKRNSNRVSSSSTTYGNSGFVRSTSNNSRNSLEPQPLSRTPSGIAAGGESRSASQVQDRGARISSTQLLPVAEPVDERSPSALSPLPGNTLLDQRETRVRNRVSSQSFNPHSASATSPATTGDTDNIPLTQRKRLLQNPRPPSASQKWRESNLVVGSQMQGFNSHQPKRAHASGSDQKREVLLAGWRESIRQDGAPVQTTAVGEGTRRTAMMNVKRNKDVEKEQQAMAAQQRESMMINMMRSNEMLDAHREAMRRMQANANKKL</sequence>